<dbReference type="RefSeq" id="WP_315604330.1">
    <property type="nucleotide sequence ID" value="NZ_CP130318.1"/>
</dbReference>
<evidence type="ECO:0000313" key="3">
    <source>
        <dbReference type="Proteomes" id="UP001305702"/>
    </source>
</evidence>
<accession>A0AA96REM5</accession>
<keyword evidence="3" id="KW-1185">Reference proteome</keyword>
<name>A0AA96REM5_9BACL</name>
<reference evidence="2 3" key="1">
    <citation type="submission" date="2022-02" db="EMBL/GenBank/DDBJ databases">
        <title>Paenibacillus sp. MBLB1776 Whole Genome Shotgun Sequencing.</title>
        <authorList>
            <person name="Hwang C.Y."/>
            <person name="Cho E.-S."/>
            <person name="Seo M.-J."/>
        </authorList>
    </citation>
    <scope>NUCLEOTIDE SEQUENCE [LARGE SCALE GENOMIC DNA]</scope>
    <source>
        <strain evidence="2 3">MBLB1776</strain>
    </source>
</reference>
<dbReference type="Gene3D" id="2.60.40.1080">
    <property type="match status" value="1"/>
</dbReference>
<keyword evidence="1" id="KW-0732">Signal</keyword>
<feature type="signal peptide" evidence="1">
    <location>
        <begin position="1"/>
        <end position="25"/>
    </location>
</feature>
<proteinExistence type="predicted"/>
<sequence length="628" mass="67729">MKRLSLWICLAMLVALAAVPLQASAYSPGEEVPLNFPRTYLPFDAPGVAFEKTGGEVLVSNAPETINEDGALRADGSVITGQYNATLYRDTVTGPFRFWGSHYNKTNQPLKFWIHVANPSAQAVNFYVTREAYADAAVTTAASEVTRSFMDAEPDKRLLATIPAGGSYSFAYSDADHVAVGESVVYFAEFSAENAADGQDAGVLVSHVVTTADKTDPAPYATTPTIARTNATADRSDDYRGVLDHWGRTGTIDLTLTNDNPFLGLRLGDQGYSGEQEKLYTRWNVKGEPVEKQEVRFVTPTINKVRLAYWYIDYEVQVRLKNRTGYPVIHTLYGSNGTNPGFVNYQLNDGPANNYHFARNAVVPVTTEKEYRLRMMVMPSAYLPYGLYFAAGTPDGVPNELVVSKAEYSLLAADAGQAEELVNKLPEGPEKAALTARLAQVREWITAEASVTAAESRLQELAATLQTVDLSPAGKAERDSLRQQLEDGAVLVQEALTAAAAKVEALPPTDSSALKEHLADFHSRLAAAEGRLEAVQAIADQALQPGNRFGDADLSLHKKVGETASLNELTAEQAQPLPVQGPFTWVGSDTAVATVTPDGVLTAVREGSALVYGYNGQGMVAVLVHVGV</sequence>
<evidence type="ECO:0000256" key="1">
    <source>
        <dbReference type="SAM" id="SignalP"/>
    </source>
</evidence>
<gene>
    <name evidence="2" type="ORF">MJA45_23520</name>
</gene>
<dbReference type="EMBL" id="CP130318">
    <property type="protein sequence ID" value="WNQ10556.1"/>
    <property type="molecule type" value="Genomic_DNA"/>
</dbReference>
<dbReference type="InterPro" id="IPR008964">
    <property type="entry name" value="Invasin/intimin_cell_adhesion"/>
</dbReference>
<protein>
    <recommendedName>
        <fullName evidence="4">BIG2 domain-containing protein</fullName>
    </recommendedName>
</protein>
<dbReference type="AlphaFoldDB" id="A0AA96REM5"/>
<organism evidence="2 3">
    <name type="scientific">Paenibacillus aurantius</name>
    <dbReference type="NCBI Taxonomy" id="2918900"/>
    <lineage>
        <taxon>Bacteria</taxon>
        <taxon>Bacillati</taxon>
        <taxon>Bacillota</taxon>
        <taxon>Bacilli</taxon>
        <taxon>Bacillales</taxon>
        <taxon>Paenibacillaceae</taxon>
        <taxon>Paenibacillus</taxon>
    </lineage>
</organism>
<dbReference type="Proteomes" id="UP001305702">
    <property type="component" value="Chromosome"/>
</dbReference>
<evidence type="ECO:0000313" key="2">
    <source>
        <dbReference type="EMBL" id="WNQ10556.1"/>
    </source>
</evidence>
<dbReference type="KEGG" id="paun:MJA45_23520"/>
<dbReference type="SUPFAM" id="SSF49373">
    <property type="entry name" value="Invasin/intimin cell-adhesion fragments"/>
    <property type="match status" value="1"/>
</dbReference>
<feature type="chain" id="PRO_5041737097" description="BIG2 domain-containing protein" evidence="1">
    <location>
        <begin position="26"/>
        <end position="628"/>
    </location>
</feature>
<evidence type="ECO:0008006" key="4">
    <source>
        <dbReference type="Google" id="ProtNLM"/>
    </source>
</evidence>